<evidence type="ECO:0000313" key="1">
    <source>
        <dbReference type="EMBL" id="VDD54566.1"/>
    </source>
</evidence>
<dbReference type="AlphaFoldDB" id="A0A3P6G2F2"/>
<dbReference type="EMBL" id="LR031879">
    <property type="protein sequence ID" value="VDD54566.1"/>
    <property type="molecule type" value="Genomic_DNA"/>
</dbReference>
<proteinExistence type="predicted"/>
<gene>
    <name evidence="1" type="ORF">BOLC8T47795H</name>
</gene>
<reference evidence="1" key="1">
    <citation type="submission" date="2018-11" db="EMBL/GenBank/DDBJ databases">
        <authorList>
            <consortium name="Genoscope - CEA"/>
            <person name="William W."/>
        </authorList>
    </citation>
    <scope>NUCLEOTIDE SEQUENCE</scope>
</reference>
<accession>A0A3P6G2F2</accession>
<protein>
    <submittedName>
        <fullName evidence="1">Uncharacterized protein</fullName>
    </submittedName>
</protein>
<name>A0A3P6G2F2_BRAOL</name>
<sequence length="36" mass="4370">MEALAASSRLRLWRDQWLRLRLDERNTIVSFHARDS</sequence>
<organism evidence="1">
    <name type="scientific">Brassica oleracea</name>
    <name type="common">Wild cabbage</name>
    <dbReference type="NCBI Taxonomy" id="3712"/>
    <lineage>
        <taxon>Eukaryota</taxon>
        <taxon>Viridiplantae</taxon>
        <taxon>Streptophyta</taxon>
        <taxon>Embryophyta</taxon>
        <taxon>Tracheophyta</taxon>
        <taxon>Spermatophyta</taxon>
        <taxon>Magnoliopsida</taxon>
        <taxon>eudicotyledons</taxon>
        <taxon>Gunneridae</taxon>
        <taxon>Pentapetalae</taxon>
        <taxon>rosids</taxon>
        <taxon>malvids</taxon>
        <taxon>Brassicales</taxon>
        <taxon>Brassicaceae</taxon>
        <taxon>Brassiceae</taxon>
        <taxon>Brassica</taxon>
    </lineage>
</organism>